<sequence>MRAFRGYSIGLVAVIAVASLVSFAVNTTVNPWRVTPTPWSSQKLDPYRDISSQIRTGKAGIVRANPKIDVGLVGSSRVANGLDPEFPGWQGQSVVNLGCSGGFIYESTALARYLMEERKVGLILFGVDPGDLSSTTDTRPMGDYHSSPLAGNEDRFNREIRYMIGVSTFEASMETLKRASKHEQTQYSPKGLRAHPKKKGKRSQLDFIKDRIQGEAEFDVPDTSKPAVNPAKARVLEDMMRDARQRGVHLITFIHPTHALMNSRAADAANPPVVFEHERRAVLELAQKVNRETFDGPPVEVWDFADYHPLNCDPLPQDREAVMPHWGDLGHYSIEVGNVIQSRIMGWPVPIPGAENYGTKLTAETIEPWFNHVREGYKAYLTGPGVGDMALKEQWIAEGEAKKK</sequence>
<feature type="region of interest" description="Disordered" evidence="1">
    <location>
        <begin position="180"/>
        <end position="200"/>
    </location>
</feature>
<name>A0ABU9APZ3_9BACT</name>
<dbReference type="RefSeq" id="WP_341402847.1">
    <property type="nucleotide sequence ID" value="NZ_JBBUKT010000001.1"/>
</dbReference>
<comment type="caution">
    <text evidence="2">The sequence shown here is derived from an EMBL/GenBank/DDBJ whole genome shotgun (WGS) entry which is preliminary data.</text>
</comment>
<reference evidence="2 3" key="1">
    <citation type="submission" date="2024-04" db="EMBL/GenBank/DDBJ databases">
        <title>Luteolibacter sp. isolated from soil.</title>
        <authorList>
            <person name="An J."/>
        </authorList>
    </citation>
    <scope>NUCLEOTIDE SEQUENCE [LARGE SCALE GENOMIC DNA]</scope>
    <source>
        <strain evidence="2 3">Y139</strain>
    </source>
</reference>
<dbReference type="EMBL" id="JBBUKT010000001">
    <property type="protein sequence ID" value="MEK7949430.1"/>
    <property type="molecule type" value="Genomic_DNA"/>
</dbReference>
<proteinExistence type="predicted"/>
<accession>A0ABU9APZ3</accession>
<evidence type="ECO:0000256" key="1">
    <source>
        <dbReference type="SAM" id="MobiDB-lite"/>
    </source>
</evidence>
<evidence type="ECO:0008006" key="4">
    <source>
        <dbReference type="Google" id="ProtNLM"/>
    </source>
</evidence>
<evidence type="ECO:0000313" key="3">
    <source>
        <dbReference type="Proteomes" id="UP001371305"/>
    </source>
</evidence>
<organism evidence="2 3">
    <name type="scientific">Luteolibacter soli</name>
    <dbReference type="NCBI Taxonomy" id="3135280"/>
    <lineage>
        <taxon>Bacteria</taxon>
        <taxon>Pseudomonadati</taxon>
        <taxon>Verrucomicrobiota</taxon>
        <taxon>Verrucomicrobiia</taxon>
        <taxon>Verrucomicrobiales</taxon>
        <taxon>Verrucomicrobiaceae</taxon>
        <taxon>Luteolibacter</taxon>
    </lineage>
</organism>
<keyword evidence="3" id="KW-1185">Reference proteome</keyword>
<protein>
    <recommendedName>
        <fullName evidence="4">SGNH hydrolase-type esterase domain-containing protein</fullName>
    </recommendedName>
</protein>
<dbReference type="Proteomes" id="UP001371305">
    <property type="component" value="Unassembled WGS sequence"/>
</dbReference>
<gene>
    <name evidence="2" type="ORF">WKV53_02925</name>
</gene>
<evidence type="ECO:0000313" key="2">
    <source>
        <dbReference type="EMBL" id="MEK7949430.1"/>
    </source>
</evidence>